<dbReference type="NCBIfam" id="NF002834">
    <property type="entry name" value="PRK03011.1-5"/>
    <property type="match status" value="1"/>
</dbReference>
<dbReference type="RefSeq" id="WP_064015115.1">
    <property type="nucleotide sequence ID" value="NZ_CP011387.1"/>
</dbReference>
<evidence type="ECO:0000256" key="6">
    <source>
        <dbReference type="ARBA" id="ARBA00022777"/>
    </source>
</evidence>
<keyword evidence="13" id="KW-1185">Reference proteome</keyword>
<keyword evidence="6 9" id="KW-0418">Kinase</keyword>
<evidence type="ECO:0000313" key="12">
    <source>
        <dbReference type="EMBL" id="ANE44038.1"/>
    </source>
</evidence>
<reference evidence="12 13" key="1">
    <citation type="submission" date="2015-01" db="EMBL/GenBank/DDBJ databases">
        <title>Deinococcus puniceus/DY1/ whole genome sequencing.</title>
        <authorList>
            <person name="Kim M.K."/>
            <person name="Srinivasan S."/>
            <person name="Lee J.-J."/>
        </authorList>
    </citation>
    <scope>NUCLEOTIDE SEQUENCE [LARGE SCALE GENOMIC DNA]</scope>
    <source>
        <strain evidence="12 13">DY1</strain>
    </source>
</reference>
<dbReference type="InterPro" id="IPR011245">
    <property type="entry name" value="Butyrate_kin"/>
</dbReference>
<evidence type="ECO:0000256" key="5">
    <source>
        <dbReference type="ARBA" id="ARBA00022741"/>
    </source>
</evidence>
<dbReference type="InterPro" id="IPR000890">
    <property type="entry name" value="Aliphatic_acid_kin_short-chain"/>
</dbReference>
<feature type="region of interest" description="Disordered" evidence="11">
    <location>
        <begin position="380"/>
        <end position="400"/>
    </location>
</feature>
<organism evidence="12 13">
    <name type="scientific">Deinococcus puniceus</name>
    <dbReference type="NCBI Taxonomy" id="1182568"/>
    <lineage>
        <taxon>Bacteria</taxon>
        <taxon>Thermotogati</taxon>
        <taxon>Deinococcota</taxon>
        <taxon>Deinococci</taxon>
        <taxon>Deinococcales</taxon>
        <taxon>Deinococcaceae</taxon>
        <taxon>Deinococcus</taxon>
    </lineage>
</organism>
<evidence type="ECO:0000256" key="10">
    <source>
        <dbReference type="RuleBase" id="RU003835"/>
    </source>
</evidence>
<name>A0A172TAI1_9DEIO</name>
<dbReference type="GO" id="GO:0006083">
    <property type="term" value="P:acetate metabolic process"/>
    <property type="evidence" value="ECO:0007669"/>
    <property type="project" value="TreeGrafter"/>
</dbReference>
<evidence type="ECO:0000256" key="2">
    <source>
        <dbReference type="ARBA" id="ARBA00008748"/>
    </source>
</evidence>
<dbReference type="PRINTS" id="PR00471">
    <property type="entry name" value="ACETATEKNASE"/>
</dbReference>
<accession>A0A172TAI1</accession>
<dbReference type="PANTHER" id="PTHR21060">
    <property type="entry name" value="ACETATE KINASE"/>
    <property type="match status" value="1"/>
</dbReference>
<protein>
    <recommendedName>
        <fullName evidence="9">Probable butyrate kinase</fullName>
        <shortName evidence="9">BK</shortName>
        <ecNumber evidence="9">2.7.2.7</ecNumber>
    </recommendedName>
    <alternativeName>
        <fullName evidence="9">Branched-chain carboxylic acid kinase</fullName>
    </alternativeName>
</protein>
<evidence type="ECO:0000256" key="1">
    <source>
        <dbReference type="ARBA" id="ARBA00004496"/>
    </source>
</evidence>
<dbReference type="STRING" id="1182568.SU48_09900"/>
<dbReference type="HAMAP" id="MF_00542">
    <property type="entry name" value="Butyrate_kinase"/>
    <property type="match status" value="1"/>
</dbReference>
<dbReference type="CDD" id="cd24011">
    <property type="entry name" value="ASKHA_NBD_BK"/>
    <property type="match status" value="1"/>
</dbReference>
<evidence type="ECO:0000256" key="7">
    <source>
        <dbReference type="ARBA" id="ARBA00022840"/>
    </source>
</evidence>
<evidence type="ECO:0000256" key="4">
    <source>
        <dbReference type="ARBA" id="ARBA00022679"/>
    </source>
</evidence>
<dbReference type="Gene3D" id="3.30.420.40">
    <property type="match status" value="2"/>
</dbReference>
<evidence type="ECO:0000313" key="13">
    <source>
        <dbReference type="Proteomes" id="UP000077363"/>
    </source>
</evidence>
<evidence type="ECO:0000256" key="8">
    <source>
        <dbReference type="ARBA" id="ARBA00048596"/>
    </source>
</evidence>
<dbReference type="SUPFAM" id="SSF53067">
    <property type="entry name" value="Actin-like ATPase domain"/>
    <property type="match status" value="2"/>
</dbReference>
<evidence type="ECO:0000256" key="11">
    <source>
        <dbReference type="SAM" id="MobiDB-lite"/>
    </source>
</evidence>
<comment type="catalytic activity">
    <reaction evidence="8 9">
        <text>butanoate + ATP = butanoyl phosphate + ADP</text>
        <dbReference type="Rhea" id="RHEA:13585"/>
        <dbReference type="ChEBI" id="CHEBI:17968"/>
        <dbReference type="ChEBI" id="CHEBI:30616"/>
        <dbReference type="ChEBI" id="CHEBI:58079"/>
        <dbReference type="ChEBI" id="CHEBI:456216"/>
        <dbReference type="EC" id="2.7.2.7"/>
    </reaction>
</comment>
<dbReference type="Pfam" id="PF00871">
    <property type="entry name" value="Acetate_kinase"/>
    <property type="match status" value="1"/>
</dbReference>
<sequence length="400" mass="41095">MIAHVINPGSSSVKLACARVEPSLNSALPGQLRVELERAELPLSGPPSTEQLADLNAQIRTLTADWPAPDAVVGRGGLIGRVPAGTYRVTPELADYALQGEGASEPANFGGPLALALAEVWGVPAYIVDPQSVDELLPEARATGVQGVTRATRFHTLNARVVARRAAHEVGKRLGDARVVVAHLGATTSVTAFDGGRAIDTTGTGPDGGPMGAMQGGPLPTRALLKLAREHGEAAALRLLAGEGGFRALTGTANLKDLEARELSDAGVQAATAAFVQQACKAIGEQCAALPGRPHAIALTGGIARWDALVDRIERRVAWIAPVIVVPGELELEALAEGVGRVLLGLEQVRQWPHAAPPVGPAPIDAALVNPALIDPVATPAAASSVTTSPPLPTPNSENS</sequence>
<dbReference type="PATRIC" id="fig|1182568.3.peg.2063"/>
<dbReference type="PANTHER" id="PTHR21060:SF20">
    <property type="entry name" value="BUTYRATE KINASE 1-RELATED"/>
    <property type="match status" value="1"/>
</dbReference>
<dbReference type="GO" id="GO:0008776">
    <property type="term" value="F:acetate kinase activity"/>
    <property type="evidence" value="ECO:0007669"/>
    <property type="project" value="TreeGrafter"/>
</dbReference>
<dbReference type="GO" id="GO:0047761">
    <property type="term" value="F:butyrate kinase activity"/>
    <property type="evidence" value="ECO:0007669"/>
    <property type="project" value="UniProtKB-UniRule"/>
</dbReference>
<comment type="subcellular location">
    <subcellularLocation>
        <location evidence="1 9">Cytoplasm</location>
    </subcellularLocation>
</comment>
<dbReference type="GO" id="GO:0005737">
    <property type="term" value="C:cytoplasm"/>
    <property type="evidence" value="ECO:0007669"/>
    <property type="project" value="UniProtKB-SubCell"/>
</dbReference>
<gene>
    <name evidence="9" type="primary">buk</name>
    <name evidence="12" type="ORF">SU48_09900</name>
</gene>
<dbReference type="EC" id="2.7.2.7" evidence="9"/>
<keyword evidence="4 9" id="KW-0808">Transferase</keyword>
<dbReference type="PIRSF" id="PIRSF036458">
    <property type="entry name" value="Butyrate_kin"/>
    <property type="match status" value="1"/>
</dbReference>
<dbReference type="InterPro" id="IPR043129">
    <property type="entry name" value="ATPase_NBD"/>
</dbReference>
<dbReference type="GO" id="GO:0005524">
    <property type="term" value="F:ATP binding"/>
    <property type="evidence" value="ECO:0007669"/>
    <property type="project" value="UniProtKB-KW"/>
</dbReference>
<dbReference type="OrthoDB" id="9771859at2"/>
<evidence type="ECO:0000256" key="3">
    <source>
        <dbReference type="ARBA" id="ARBA00022490"/>
    </source>
</evidence>
<dbReference type="PROSITE" id="PS01076">
    <property type="entry name" value="ACETATE_KINASE_2"/>
    <property type="match status" value="1"/>
</dbReference>
<dbReference type="InterPro" id="IPR023865">
    <property type="entry name" value="Aliphatic_acid_kinase_CS"/>
</dbReference>
<keyword evidence="3 9" id="KW-0963">Cytoplasm</keyword>
<keyword evidence="7 9" id="KW-0067">ATP-binding</keyword>
<dbReference type="EMBL" id="CP011387">
    <property type="protein sequence ID" value="ANE44038.1"/>
    <property type="molecule type" value="Genomic_DNA"/>
</dbReference>
<dbReference type="Proteomes" id="UP000077363">
    <property type="component" value="Chromosome"/>
</dbReference>
<evidence type="ECO:0000256" key="9">
    <source>
        <dbReference type="HAMAP-Rule" id="MF_00542"/>
    </source>
</evidence>
<keyword evidence="5 9" id="KW-0547">Nucleotide-binding</keyword>
<comment type="similarity">
    <text evidence="2 9 10">Belongs to the acetokinase family.</text>
</comment>
<dbReference type="KEGG" id="dpu:SU48_09900"/>
<proteinExistence type="inferred from homology"/>
<dbReference type="AlphaFoldDB" id="A0A172TAI1"/>